<evidence type="ECO:0000256" key="9">
    <source>
        <dbReference type="SAM" id="MobiDB-lite"/>
    </source>
</evidence>
<reference evidence="12" key="1">
    <citation type="submission" date="2015-12" db="EMBL/GenBank/DDBJ databases">
        <authorList>
            <person name="Lodha T.D."/>
            <person name="Chintalapati S."/>
            <person name="Chintalapati V.R."/>
            <person name="Sravanthi T."/>
        </authorList>
    </citation>
    <scope>NUCLEOTIDE SEQUENCE [LARGE SCALE GENOMIC DNA]</scope>
    <source>
        <strain evidence="12">JC133</strain>
    </source>
</reference>
<evidence type="ECO:0000256" key="1">
    <source>
        <dbReference type="ARBA" id="ARBA00004193"/>
    </source>
</evidence>
<keyword evidence="4" id="KW-1003">Cell membrane</keyword>
<dbReference type="GO" id="GO:0005886">
    <property type="term" value="C:plasma membrane"/>
    <property type="evidence" value="ECO:0007669"/>
    <property type="project" value="UniProtKB-SubCell"/>
</dbReference>
<keyword evidence="7" id="KW-0564">Palmitate</keyword>
<evidence type="ECO:0000256" key="6">
    <source>
        <dbReference type="ARBA" id="ARBA00023136"/>
    </source>
</evidence>
<dbReference type="PANTHER" id="PTHR34296:SF2">
    <property type="entry name" value="ABC TRANSPORTER GUANOSINE-BINDING PROTEIN NUPN"/>
    <property type="match status" value="1"/>
</dbReference>
<evidence type="ECO:0000256" key="2">
    <source>
        <dbReference type="ARBA" id="ARBA00008610"/>
    </source>
</evidence>
<dbReference type="SUPFAM" id="SSF53822">
    <property type="entry name" value="Periplasmic binding protein-like I"/>
    <property type="match status" value="1"/>
</dbReference>
<feature type="domain" description="ABC transporter substrate-binding protein PnrA-like" evidence="10">
    <location>
        <begin position="48"/>
        <end position="337"/>
    </location>
</feature>
<organism evidence="11 12">
    <name type="scientific">Alkalispirochaeta sphaeroplastigenens</name>
    <dbReference type="NCBI Taxonomy" id="1187066"/>
    <lineage>
        <taxon>Bacteria</taxon>
        <taxon>Pseudomonadati</taxon>
        <taxon>Spirochaetota</taxon>
        <taxon>Spirochaetia</taxon>
        <taxon>Spirochaetales</taxon>
        <taxon>Spirochaetaceae</taxon>
        <taxon>Alkalispirochaeta</taxon>
    </lineage>
</organism>
<dbReference type="OrthoDB" id="356014at2"/>
<sequence>MKSVKTVQAALAGALVLLILTGLLSCGGESSGDSRKPDTGDSPSEGMSIGVFVPGVVDGSPTYEMLVAGVRKAVAEFPQASVRVVEGGFNQAGWLEGVMSMAASGRYDLIVTSNPSMPEIVLEVARAVPDVRFLLMDAYLPDHERIHSILFNQREQAYLSGYFAGLVTTSDLPGANPRLRLGLLAGQEFPIMNEVILPGYREGAHGVSPEITVDFRVLGNWFDAGRAQEIAADMIRGGSDTILTIAGGGNQGVLSAARERGTYVLWYDDSGYDEGPGVVAGSSLVHQDTMTYQATRAALRGETPWGSALILGVADGAVGFDTEHPAFREMIPPELIQAVEAKLERLRQGDLRLEMTPPGT</sequence>
<evidence type="ECO:0000259" key="10">
    <source>
        <dbReference type="Pfam" id="PF02608"/>
    </source>
</evidence>
<dbReference type="PANTHER" id="PTHR34296">
    <property type="entry name" value="TRANSCRIPTIONAL ACTIVATOR PROTEIN MED"/>
    <property type="match status" value="1"/>
</dbReference>
<dbReference type="RefSeq" id="WP_103681249.1">
    <property type="nucleotide sequence ID" value="NZ_LPWH01000124.1"/>
</dbReference>
<keyword evidence="5" id="KW-0732">Signal</keyword>
<gene>
    <name evidence="11" type="ORF">AU468_13860</name>
</gene>
<name>A0A2S4JFG3_9SPIO</name>
<evidence type="ECO:0000256" key="4">
    <source>
        <dbReference type="ARBA" id="ARBA00022475"/>
    </source>
</evidence>
<dbReference type="InterPro" id="IPR028082">
    <property type="entry name" value="Peripla_BP_I"/>
</dbReference>
<comment type="caution">
    <text evidence="11">The sequence shown here is derived from an EMBL/GenBank/DDBJ whole genome shotgun (WGS) entry which is preliminary data.</text>
</comment>
<dbReference type="InterPro" id="IPR003760">
    <property type="entry name" value="PnrA-like"/>
</dbReference>
<protein>
    <submittedName>
        <fullName evidence="11">ABC transporter substrate-binding protein</fullName>
    </submittedName>
</protein>
<evidence type="ECO:0000313" key="12">
    <source>
        <dbReference type="Proteomes" id="UP000237350"/>
    </source>
</evidence>
<feature type="region of interest" description="Disordered" evidence="9">
    <location>
        <begin position="27"/>
        <end position="46"/>
    </location>
</feature>
<keyword evidence="6" id="KW-0472">Membrane</keyword>
<evidence type="ECO:0000256" key="3">
    <source>
        <dbReference type="ARBA" id="ARBA00022448"/>
    </source>
</evidence>
<evidence type="ECO:0000313" key="11">
    <source>
        <dbReference type="EMBL" id="POQ98297.1"/>
    </source>
</evidence>
<dbReference type="Proteomes" id="UP000237350">
    <property type="component" value="Unassembled WGS sequence"/>
</dbReference>
<keyword evidence="12" id="KW-1185">Reference proteome</keyword>
<dbReference type="Pfam" id="PF02608">
    <property type="entry name" value="Bmp"/>
    <property type="match status" value="1"/>
</dbReference>
<evidence type="ECO:0000256" key="8">
    <source>
        <dbReference type="ARBA" id="ARBA00023288"/>
    </source>
</evidence>
<dbReference type="EMBL" id="LPWH01000124">
    <property type="protein sequence ID" value="POQ98297.1"/>
    <property type="molecule type" value="Genomic_DNA"/>
</dbReference>
<dbReference type="InterPro" id="IPR050957">
    <property type="entry name" value="BMP_lipoprotein"/>
</dbReference>
<comment type="subcellular location">
    <subcellularLocation>
        <location evidence="1">Cell membrane</location>
        <topology evidence="1">Lipid-anchor</topology>
    </subcellularLocation>
</comment>
<evidence type="ECO:0000256" key="7">
    <source>
        <dbReference type="ARBA" id="ARBA00023139"/>
    </source>
</evidence>
<comment type="similarity">
    <text evidence="2">Belongs to the BMP lipoprotein family.</text>
</comment>
<dbReference type="AlphaFoldDB" id="A0A2S4JFG3"/>
<accession>A0A2S4JFG3</accession>
<dbReference type="PROSITE" id="PS51257">
    <property type="entry name" value="PROKAR_LIPOPROTEIN"/>
    <property type="match status" value="1"/>
</dbReference>
<proteinExistence type="inferred from homology"/>
<keyword evidence="3" id="KW-0813">Transport</keyword>
<keyword evidence="8" id="KW-0449">Lipoprotein</keyword>
<dbReference type="Gene3D" id="3.40.50.2300">
    <property type="match status" value="2"/>
</dbReference>
<evidence type="ECO:0000256" key="5">
    <source>
        <dbReference type="ARBA" id="ARBA00022729"/>
    </source>
</evidence>